<dbReference type="WBParaSite" id="MCU_003429-RA">
    <property type="protein sequence ID" value="MCU_003429-RA"/>
    <property type="gene ID" value="MCU_003429"/>
</dbReference>
<name>A0A5K3EVF9_MESCO</name>
<organism evidence="1">
    <name type="scientific">Mesocestoides corti</name>
    <name type="common">Flatworm</name>
    <dbReference type="NCBI Taxonomy" id="53468"/>
    <lineage>
        <taxon>Eukaryota</taxon>
        <taxon>Metazoa</taxon>
        <taxon>Spiralia</taxon>
        <taxon>Lophotrochozoa</taxon>
        <taxon>Platyhelminthes</taxon>
        <taxon>Cestoda</taxon>
        <taxon>Eucestoda</taxon>
        <taxon>Cyclophyllidea</taxon>
        <taxon>Mesocestoididae</taxon>
        <taxon>Mesocestoides</taxon>
    </lineage>
</organism>
<evidence type="ECO:0000313" key="1">
    <source>
        <dbReference type="WBParaSite" id="MCU_003429-RA"/>
    </source>
</evidence>
<sequence length="56" mass="6376">MNTNMTTVSSITSALNDFTESTIRSRLFDKNAYAKNSTLLVVDPFKYTRNERKGVK</sequence>
<protein>
    <submittedName>
        <fullName evidence="1">Transposase</fullName>
    </submittedName>
</protein>
<reference evidence="1" key="1">
    <citation type="submission" date="2019-11" db="UniProtKB">
        <authorList>
            <consortium name="WormBaseParasite"/>
        </authorList>
    </citation>
    <scope>IDENTIFICATION</scope>
</reference>
<proteinExistence type="predicted"/>
<accession>A0A5K3EVF9</accession>
<dbReference type="AlphaFoldDB" id="A0A5K3EVF9"/>